<evidence type="ECO:0000256" key="2">
    <source>
        <dbReference type="SAM" id="SignalP"/>
    </source>
</evidence>
<feature type="chain" id="PRO_5034849342" evidence="2">
    <location>
        <begin position="23"/>
        <end position="666"/>
    </location>
</feature>
<keyword evidence="5" id="KW-1185">Reference proteome</keyword>
<comment type="similarity">
    <text evidence="1">Belongs to the peptidase S12 family.</text>
</comment>
<feature type="domain" description="Beta-lactamase-related" evidence="3">
    <location>
        <begin position="67"/>
        <end position="411"/>
    </location>
</feature>
<dbReference type="AlphaFoldDB" id="A0A8E2B2J4"/>
<gene>
    <name evidence="4" type="ORF">OBBRIDRAFT_793630</name>
</gene>
<reference evidence="4 5" key="1">
    <citation type="submission" date="2016-07" db="EMBL/GenBank/DDBJ databases">
        <title>Draft genome of the white-rot fungus Obba rivulosa 3A-2.</title>
        <authorList>
            <consortium name="DOE Joint Genome Institute"/>
            <person name="Miettinen O."/>
            <person name="Riley R."/>
            <person name="Acob R."/>
            <person name="Barry K."/>
            <person name="Cullen D."/>
            <person name="De Vries R."/>
            <person name="Hainaut M."/>
            <person name="Hatakka A."/>
            <person name="Henrissat B."/>
            <person name="Hilden K."/>
            <person name="Kuo R."/>
            <person name="Labutti K."/>
            <person name="Lipzen A."/>
            <person name="Makela M.R."/>
            <person name="Sandor L."/>
            <person name="Spatafora J.W."/>
            <person name="Grigoriev I.V."/>
            <person name="Hibbett D.S."/>
        </authorList>
    </citation>
    <scope>NUCLEOTIDE SEQUENCE [LARGE SCALE GENOMIC DNA]</scope>
    <source>
        <strain evidence="4 5">3A-2</strain>
    </source>
</reference>
<dbReference type="InterPro" id="IPR012338">
    <property type="entry name" value="Beta-lactam/transpept-like"/>
</dbReference>
<accession>A0A8E2B2J4</accession>
<evidence type="ECO:0000256" key="1">
    <source>
        <dbReference type="ARBA" id="ARBA00038215"/>
    </source>
</evidence>
<evidence type="ECO:0000259" key="3">
    <source>
        <dbReference type="Pfam" id="PF00144"/>
    </source>
</evidence>
<evidence type="ECO:0000313" key="5">
    <source>
        <dbReference type="Proteomes" id="UP000250043"/>
    </source>
</evidence>
<dbReference type="Pfam" id="PF00144">
    <property type="entry name" value="Beta-lactamase"/>
    <property type="match status" value="1"/>
</dbReference>
<dbReference type="SUPFAM" id="SSF56601">
    <property type="entry name" value="beta-lactamase/transpeptidase-like"/>
    <property type="match status" value="1"/>
</dbReference>
<dbReference type="EMBL" id="KV722412">
    <property type="protein sequence ID" value="OCH90090.1"/>
    <property type="molecule type" value="Genomic_DNA"/>
</dbReference>
<dbReference type="InterPro" id="IPR001466">
    <property type="entry name" value="Beta-lactam-related"/>
</dbReference>
<dbReference type="PANTHER" id="PTHR46825:SF15">
    <property type="entry name" value="BETA-LACTAMASE-RELATED DOMAIN-CONTAINING PROTEIN"/>
    <property type="match status" value="1"/>
</dbReference>
<evidence type="ECO:0000313" key="4">
    <source>
        <dbReference type="EMBL" id="OCH90090.1"/>
    </source>
</evidence>
<keyword evidence="2" id="KW-0732">Signal</keyword>
<sequence length="666" mass="72830">MRTPRYARAISLSVVLLVGALAFCGWTASARTRHTPPSFFSQTWNAGLVKEPKEHNVHWAITPEISEHVETLRTEANIPGIAFGVVRLSDSGTPETEFGTWGVRTEDEDPVMPDTLFSIGSCSKAFVSASLGLLIDDFASGRNRTRLPPSVKKLTWDTKISSLLPVAEWGLKDPYASQKVSLRDALSHLTGMARHDLIVGPQDDALDAIPRLRFLKAQYELRQQWEYMNHMYSVVSYIISTYSGQSFVDFVTERIFRPLNMSDSTYDAVDAELSGKLSHGWTPDGRRIPYWRRHLTGDWVDGPGGIISNAIDMTKWVATLVNGGINPWINEMVIPNFVIEETTTAGAIMEGRAPAPELSLQGYGMGWMRSTYRGHEVVTHDGGIMGFNTLLGYLPWDKIGIIGFASVDGSLDTLEEVTNRIIDHILGLPPLNSSAVETLAGSRKGEKDAAMVVNRPFTSISNGESQVRVSAPVCANENATAELSVPLEMFAGSYQGLGYGSFSLCAPTSTSSYCRDVLSTFALVPSFRSTHAEPVRLSAGDASPSFASLLRPGLYGHWPRWISTHIALHPLSSSSNAPSGASTNTPASLTQVFVLSLPQLFPQGFGRNTTPFASYSAGQDGSWEAECKVVDGRVSGCGWFMRMKVDQDEDSLEERAEVWFAKVGEV</sequence>
<proteinExistence type="inferred from homology"/>
<dbReference type="Gene3D" id="3.40.710.10">
    <property type="entry name" value="DD-peptidase/beta-lactamase superfamily"/>
    <property type="match status" value="1"/>
</dbReference>
<organism evidence="4 5">
    <name type="scientific">Obba rivulosa</name>
    <dbReference type="NCBI Taxonomy" id="1052685"/>
    <lineage>
        <taxon>Eukaryota</taxon>
        <taxon>Fungi</taxon>
        <taxon>Dikarya</taxon>
        <taxon>Basidiomycota</taxon>
        <taxon>Agaricomycotina</taxon>
        <taxon>Agaricomycetes</taxon>
        <taxon>Polyporales</taxon>
        <taxon>Gelatoporiaceae</taxon>
        <taxon>Obba</taxon>
    </lineage>
</organism>
<dbReference type="InterPro" id="IPR050491">
    <property type="entry name" value="AmpC-like"/>
</dbReference>
<protein>
    <submittedName>
        <fullName evidence="4">Beta-lactamase/transpeptidase-like protein</fullName>
    </submittedName>
</protein>
<feature type="signal peptide" evidence="2">
    <location>
        <begin position="1"/>
        <end position="22"/>
    </location>
</feature>
<dbReference type="Proteomes" id="UP000250043">
    <property type="component" value="Unassembled WGS sequence"/>
</dbReference>
<dbReference type="PANTHER" id="PTHR46825">
    <property type="entry name" value="D-ALANYL-D-ALANINE-CARBOXYPEPTIDASE/ENDOPEPTIDASE AMPH"/>
    <property type="match status" value="1"/>
</dbReference>
<dbReference type="OrthoDB" id="5946976at2759"/>
<name>A0A8E2B2J4_9APHY</name>